<proteinExistence type="predicted"/>
<dbReference type="GO" id="GO:0005737">
    <property type="term" value="C:cytoplasm"/>
    <property type="evidence" value="ECO:0007669"/>
    <property type="project" value="TreeGrafter"/>
</dbReference>
<sequence length="280" mass="31196">MHTTFCYMTIPDFFDGGAPSAILPYKVPPRLGLIDDSPDRWRNLRARISQLNTTAEKDTAFKLLFFTRHGQAIHDLGKFKYGNEAWDTYWSLIDGDGELIWGCDPGLTDAGRAHAAMIHDAWTAEIQAGLPVPESLYCSPLRRAMETHEIIFGSLVPPDQRTTLIDRCRRLRGGHTCDRRRSRTEILSAFPSSAVEADFTEDDELWERVGVETSEDVSEQARIVLDRIFRDPATYISVTAHGRIIAGCMQCLSVPSGVLPTGGIYSVLIKAVAVTSEPVR</sequence>
<dbReference type="PANTHER" id="PTHR48100">
    <property type="entry name" value="BROAD-SPECIFICITY PHOSPHATASE YOR283W-RELATED"/>
    <property type="match status" value="1"/>
</dbReference>
<protein>
    <submittedName>
        <fullName evidence="1">Phosphoglycerate mutase-like protein</fullName>
    </submittedName>
</protein>
<accession>A0A8H6XPM8</accession>
<dbReference type="InterPro" id="IPR013078">
    <property type="entry name" value="His_Pase_superF_clade-1"/>
</dbReference>
<reference evidence="1" key="1">
    <citation type="submission" date="2020-05" db="EMBL/GenBank/DDBJ databases">
        <title>Mycena genomes resolve the evolution of fungal bioluminescence.</title>
        <authorList>
            <person name="Tsai I.J."/>
        </authorList>
    </citation>
    <scope>NUCLEOTIDE SEQUENCE</scope>
    <source>
        <strain evidence="1">CCC161011</strain>
    </source>
</reference>
<dbReference type="PANTHER" id="PTHR48100:SF1">
    <property type="entry name" value="HISTIDINE PHOSPHATASE FAMILY PROTEIN-RELATED"/>
    <property type="match status" value="1"/>
</dbReference>
<dbReference type="Proteomes" id="UP000620124">
    <property type="component" value="Unassembled WGS sequence"/>
</dbReference>
<organism evidence="1 2">
    <name type="scientific">Mycena venus</name>
    <dbReference type="NCBI Taxonomy" id="2733690"/>
    <lineage>
        <taxon>Eukaryota</taxon>
        <taxon>Fungi</taxon>
        <taxon>Dikarya</taxon>
        <taxon>Basidiomycota</taxon>
        <taxon>Agaricomycotina</taxon>
        <taxon>Agaricomycetes</taxon>
        <taxon>Agaricomycetidae</taxon>
        <taxon>Agaricales</taxon>
        <taxon>Marasmiineae</taxon>
        <taxon>Mycenaceae</taxon>
        <taxon>Mycena</taxon>
    </lineage>
</organism>
<dbReference type="InterPro" id="IPR050275">
    <property type="entry name" value="PGM_Phosphatase"/>
</dbReference>
<dbReference type="OrthoDB" id="496981at2759"/>
<dbReference type="GO" id="GO:0016791">
    <property type="term" value="F:phosphatase activity"/>
    <property type="evidence" value="ECO:0007669"/>
    <property type="project" value="TreeGrafter"/>
</dbReference>
<dbReference type="SUPFAM" id="SSF53254">
    <property type="entry name" value="Phosphoglycerate mutase-like"/>
    <property type="match status" value="1"/>
</dbReference>
<dbReference type="Gene3D" id="3.40.50.1240">
    <property type="entry name" value="Phosphoglycerate mutase-like"/>
    <property type="match status" value="1"/>
</dbReference>
<keyword evidence="2" id="KW-1185">Reference proteome</keyword>
<gene>
    <name evidence="1" type="ORF">MVEN_01584100</name>
</gene>
<dbReference type="Pfam" id="PF00300">
    <property type="entry name" value="His_Phos_1"/>
    <property type="match status" value="1"/>
</dbReference>
<dbReference type="EMBL" id="JACAZI010000013">
    <property type="protein sequence ID" value="KAF7345645.1"/>
    <property type="molecule type" value="Genomic_DNA"/>
</dbReference>
<evidence type="ECO:0000313" key="2">
    <source>
        <dbReference type="Proteomes" id="UP000620124"/>
    </source>
</evidence>
<name>A0A8H6XPM8_9AGAR</name>
<comment type="caution">
    <text evidence="1">The sequence shown here is derived from an EMBL/GenBank/DDBJ whole genome shotgun (WGS) entry which is preliminary data.</text>
</comment>
<dbReference type="AlphaFoldDB" id="A0A8H6XPM8"/>
<dbReference type="SMART" id="SM00855">
    <property type="entry name" value="PGAM"/>
    <property type="match status" value="1"/>
</dbReference>
<dbReference type="InterPro" id="IPR029033">
    <property type="entry name" value="His_PPase_superfam"/>
</dbReference>
<evidence type="ECO:0000313" key="1">
    <source>
        <dbReference type="EMBL" id="KAF7345645.1"/>
    </source>
</evidence>